<dbReference type="Pfam" id="PF00481">
    <property type="entry name" value="PP2C"/>
    <property type="match status" value="1"/>
</dbReference>
<dbReference type="AlphaFoldDB" id="A0A0N1PEL9"/>
<dbReference type="EMBL" id="LJSK01000005">
    <property type="protein sequence ID" value="KPI90504.1"/>
    <property type="molecule type" value="Genomic_DNA"/>
</dbReference>
<gene>
    <name evidence="6" type="ORF">ABL78_0434</name>
</gene>
<evidence type="ECO:0000256" key="4">
    <source>
        <dbReference type="RuleBase" id="RU003465"/>
    </source>
</evidence>
<evidence type="ECO:0000313" key="6">
    <source>
        <dbReference type="EMBL" id="KPI90504.1"/>
    </source>
</evidence>
<evidence type="ECO:0000313" key="7">
    <source>
        <dbReference type="Proteomes" id="UP000038009"/>
    </source>
</evidence>
<dbReference type="OMA" id="KHNPSCN"/>
<dbReference type="PROSITE" id="PS01032">
    <property type="entry name" value="PPM_1"/>
    <property type="match status" value="1"/>
</dbReference>
<keyword evidence="7" id="KW-1185">Reference proteome</keyword>
<dbReference type="Proteomes" id="UP000038009">
    <property type="component" value="Unassembled WGS sequence"/>
</dbReference>
<proteinExistence type="inferred from homology"/>
<dbReference type="Gene3D" id="3.60.40.10">
    <property type="entry name" value="PPM-type phosphatase domain"/>
    <property type="match status" value="1"/>
</dbReference>
<dbReference type="InterPro" id="IPR001932">
    <property type="entry name" value="PPM-type_phosphatase-like_dom"/>
</dbReference>
<evidence type="ECO:0000256" key="3">
    <source>
        <dbReference type="ARBA" id="ARBA00022912"/>
    </source>
</evidence>
<dbReference type="OrthoDB" id="10264738at2759"/>
<dbReference type="InterPro" id="IPR036457">
    <property type="entry name" value="PPM-type-like_dom_sf"/>
</dbReference>
<dbReference type="SMART" id="SM00332">
    <property type="entry name" value="PP2Cc"/>
    <property type="match status" value="1"/>
</dbReference>
<dbReference type="VEuPathDB" id="TriTrypDB:Lsey_0005_0670"/>
<evidence type="ECO:0000259" key="5">
    <source>
        <dbReference type="PROSITE" id="PS51746"/>
    </source>
</evidence>
<protein>
    <submittedName>
        <fullName evidence="6">Protein phosphatase 2C-like protein</fullName>
    </submittedName>
</protein>
<feature type="domain" description="PPM-type phosphatase" evidence="5">
    <location>
        <begin position="104"/>
        <end position="365"/>
    </location>
</feature>
<accession>A0A0N1PEL9</accession>
<keyword evidence="1" id="KW-0479">Metal-binding</keyword>
<evidence type="ECO:0000256" key="1">
    <source>
        <dbReference type="ARBA" id="ARBA00022723"/>
    </source>
</evidence>
<reference evidence="6 7" key="1">
    <citation type="journal article" date="2015" name="PLoS Pathog.">
        <title>Leptomonas seymouri: Adaptations to the Dixenous Life Cycle Analyzed by Genome Sequencing, Transcriptome Profiling and Co-infection with Leishmania donovani.</title>
        <authorList>
            <person name="Kraeva N."/>
            <person name="Butenko A."/>
            <person name="Hlavacova J."/>
            <person name="Kostygov A."/>
            <person name="Myskova J."/>
            <person name="Grybchuk D."/>
            <person name="Lestinova T."/>
            <person name="Votypka J."/>
            <person name="Volf P."/>
            <person name="Opperdoes F."/>
            <person name="Flegontov P."/>
            <person name="Lukes J."/>
            <person name="Yurchenko V."/>
        </authorList>
    </citation>
    <scope>NUCLEOTIDE SEQUENCE [LARGE SCALE GENOMIC DNA]</scope>
    <source>
        <strain evidence="6 7">ATCC 30220</strain>
    </source>
</reference>
<dbReference type="PANTHER" id="PTHR47992">
    <property type="entry name" value="PROTEIN PHOSPHATASE"/>
    <property type="match status" value="1"/>
</dbReference>
<dbReference type="InterPro" id="IPR015655">
    <property type="entry name" value="PP2C"/>
</dbReference>
<keyword evidence="3 4" id="KW-0904">Protein phosphatase</keyword>
<dbReference type="CDD" id="cd00143">
    <property type="entry name" value="PP2Cc"/>
    <property type="match status" value="1"/>
</dbReference>
<name>A0A0N1PEL9_LEPSE</name>
<evidence type="ECO:0000256" key="2">
    <source>
        <dbReference type="ARBA" id="ARBA00022801"/>
    </source>
</evidence>
<organism evidence="6 7">
    <name type="scientific">Leptomonas seymouri</name>
    <dbReference type="NCBI Taxonomy" id="5684"/>
    <lineage>
        <taxon>Eukaryota</taxon>
        <taxon>Discoba</taxon>
        <taxon>Euglenozoa</taxon>
        <taxon>Kinetoplastea</taxon>
        <taxon>Metakinetoplastina</taxon>
        <taxon>Trypanosomatida</taxon>
        <taxon>Trypanosomatidae</taxon>
        <taxon>Leishmaniinae</taxon>
        <taxon>Leptomonas</taxon>
    </lineage>
</organism>
<dbReference type="SUPFAM" id="SSF81606">
    <property type="entry name" value="PP2C-like"/>
    <property type="match status" value="1"/>
</dbReference>
<comment type="similarity">
    <text evidence="4">Belongs to the PP2C family.</text>
</comment>
<comment type="caution">
    <text evidence="6">The sequence shown here is derived from an EMBL/GenBank/DDBJ whole genome shotgun (WGS) entry which is preliminary data.</text>
</comment>
<keyword evidence="2 4" id="KW-0378">Hydrolase</keyword>
<dbReference type="InterPro" id="IPR000222">
    <property type="entry name" value="PP2C_BS"/>
</dbReference>
<dbReference type="PROSITE" id="PS51746">
    <property type="entry name" value="PPM_2"/>
    <property type="match status" value="1"/>
</dbReference>
<dbReference type="GO" id="GO:0046872">
    <property type="term" value="F:metal ion binding"/>
    <property type="evidence" value="ECO:0007669"/>
    <property type="project" value="UniProtKB-KW"/>
</dbReference>
<dbReference type="GO" id="GO:0004722">
    <property type="term" value="F:protein serine/threonine phosphatase activity"/>
    <property type="evidence" value="ECO:0007669"/>
    <property type="project" value="InterPro"/>
</dbReference>
<sequence>MSGLAASVVSDGPVMCLRRPMSGANTASCTLSFMKMKSFDLNSETEHPSEVSGEQMSPGPFEVCTPTRRTSFSTRLLPSHLTSSILSSSFALSLTDLQRQWVRDYGVASDQGIRPSMEDEHVAMVEADVAFFGVYDGHGGRQCAEYVRDHLHHAVLQHADIKTTPARAMSDAFVQVERDFLSLNDDTRCSAGCVCAAALIQGDLLTVGNVGDCEVVLARAGEPVLLSVKHNPSCNDAEAARVTEAGGCIFNCRLGHPRLNPRLCSLAVSRAVGDAGFKLDTYTLGKPSGLIADADTCEMRLTPEDTFLLIACDGLWDTMTYAEAVQFCSQHMEKGADANAIADKLVREALMRGTRDNITVVLVFLGLDATRSRK</sequence>